<keyword evidence="4" id="KW-0175">Coiled coil</keyword>
<comment type="caution">
    <text evidence="6">The sequence shown here is derived from an EMBL/GenBank/DDBJ whole genome shotgun (WGS) entry which is preliminary data.</text>
</comment>
<comment type="subcellular location">
    <subcellularLocation>
        <location evidence="1">Secreted</location>
    </subcellularLocation>
</comment>
<keyword evidence="2" id="KW-0964">Secreted</keyword>
<evidence type="ECO:0000313" key="6">
    <source>
        <dbReference type="EMBL" id="KAG5261173.1"/>
    </source>
</evidence>
<dbReference type="PROSITE" id="PS50871">
    <property type="entry name" value="C1Q"/>
    <property type="match status" value="1"/>
</dbReference>
<gene>
    <name evidence="6" type="ORF">AALO_G00300880</name>
</gene>
<evidence type="ECO:0000259" key="5">
    <source>
        <dbReference type="PROSITE" id="PS50871"/>
    </source>
</evidence>
<dbReference type="InterPro" id="IPR008983">
    <property type="entry name" value="Tumour_necrosis_fac-like_dom"/>
</dbReference>
<dbReference type="Gene3D" id="2.60.120.40">
    <property type="match status" value="1"/>
</dbReference>
<sequence>MQEKMRAVKTRLEASQSSAQELASLKSKVVSMDSELQASQREIEELKTASAGKVAFSASVGGWGNTGPFNVEKTLKYKNVLTNIGNAYYPATGIFVAPVRGIYYFHFCYHADQYKSKASIILHKNGQLVARASHHAANSGGTENGSNGVALQLEVGDQVYGPFQESSIISIIVGPTRLPF</sequence>
<dbReference type="AlphaFoldDB" id="A0AAV6FER2"/>
<feature type="domain" description="C1q" evidence="5">
    <location>
        <begin position="49"/>
        <end position="180"/>
    </location>
</feature>
<evidence type="ECO:0000256" key="3">
    <source>
        <dbReference type="ARBA" id="ARBA00022729"/>
    </source>
</evidence>
<protein>
    <recommendedName>
        <fullName evidence="5">C1q domain-containing protein</fullName>
    </recommendedName>
</protein>
<dbReference type="GO" id="GO:0005576">
    <property type="term" value="C:extracellular region"/>
    <property type="evidence" value="ECO:0007669"/>
    <property type="project" value="UniProtKB-SubCell"/>
</dbReference>
<dbReference type="Pfam" id="PF00386">
    <property type="entry name" value="C1q"/>
    <property type="match status" value="1"/>
</dbReference>
<name>A0AAV6FER2_9TELE</name>
<dbReference type="EMBL" id="JADWDJ010000024">
    <property type="protein sequence ID" value="KAG5261173.1"/>
    <property type="molecule type" value="Genomic_DNA"/>
</dbReference>
<evidence type="ECO:0000256" key="1">
    <source>
        <dbReference type="ARBA" id="ARBA00004613"/>
    </source>
</evidence>
<dbReference type="SUPFAM" id="SSF49842">
    <property type="entry name" value="TNF-like"/>
    <property type="match status" value="1"/>
</dbReference>
<evidence type="ECO:0000256" key="2">
    <source>
        <dbReference type="ARBA" id="ARBA00022525"/>
    </source>
</evidence>
<organism evidence="6 7">
    <name type="scientific">Alosa alosa</name>
    <name type="common">allis shad</name>
    <dbReference type="NCBI Taxonomy" id="278164"/>
    <lineage>
        <taxon>Eukaryota</taxon>
        <taxon>Metazoa</taxon>
        <taxon>Chordata</taxon>
        <taxon>Craniata</taxon>
        <taxon>Vertebrata</taxon>
        <taxon>Euteleostomi</taxon>
        <taxon>Actinopterygii</taxon>
        <taxon>Neopterygii</taxon>
        <taxon>Teleostei</taxon>
        <taxon>Clupei</taxon>
        <taxon>Clupeiformes</taxon>
        <taxon>Clupeoidei</taxon>
        <taxon>Clupeidae</taxon>
        <taxon>Alosa</taxon>
    </lineage>
</organism>
<dbReference type="PANTHER" id="PTHR22923:SF102">
    <property type="entry name" value="CEREBELLIN 13-RELATED"/>
    <property type="match status" value="1"/>
</dbReference>
<evidence type="ECO:0000313" key="7">
    <source>
        <dbReference type="Proteomes" id="UP000823561"/>
    </source>
</evidence>
<keyword evidence="7" id="KW-1185">Reference proteome</keyword>
<keyword evidence="3" id="KW-0732">Signal</keyword>
<dbReference type="InterPro" id="IPR001073">
    <property type="entry name" value="C1q_dom"/>
</dbReference>
<reference evidence="6" key="1">
    <citation type="submission" date="2020-10" db="EMBL/GenBank/DDBJ databases">
        <title>Chromosome-scale genome assembly of the Allis shad, Alosa alosa.</title>
        <authorList>
            <person name="Margot Z."/>
            <person name="Christophe K."/>
            <person name="Cabau C."/>
            <person name="Louis A."/>
            <person name="Berthelot C."/>
            <person name="Parey E."/>
            <person name="Roest Crollius H."/>
            <person name="Montfort J."/>
            <person name="Robinson-Rechavi M."/>
            <person name="Bucao C."/>
            <person name="Bouchez O."/>
            <person name="Gislard M."/>
            <person name="Lluch J."/>
            <person name="Milhes M."/>
            <person name="Lampietro C."/>
            <person name="Lopez Roques C."/>
            <person name="Donnadieu C."/>
            <person name="Braasch I."/>
            <person name="Desvignes T."/>
            <person name="Postlethwait J."/>
            <person name="Bobe J."/>
            <person name="Guiguen Y."/>
        </authorList>
    </citation>
    <scope>NUCLEOTIDE SEQUENCE</scope>
    <source>
        <strain evidence="6">M-15738</strain>
        <tissue evidence="6">Blood</tissue>
    </source>
</reference>
<dbReference type="PRINTS" id="PR00007">
    <property type="entry name" value="COMPLEMNTC1Q"/>
</dbReference>
<feature type="coiled-coil region" evidence="4">
    <location>
        <begin position="22"/>
        <end position="49"/>
    </location>
</feature>
<dbReference type="InterPro" id="IPR050822">
    <property type="entry name" value="Cerebellin_Synaptic_Org"/>
</dbReference>
<accession>A0AAV6FER2</accession>
<evidence type="ECO:0000256" key="4">
    <source>
        <dbReference type="SAM" id="Coils"/>
    </source>
</evidence>
<proteinExistence type="predicted"/>
<dbReference type="PANTHER" id="PTHR22923">
    <property type="entry name" value="CEREBELLIN-RELATED"/>
    <property type="match status" value="1"/>
</dbReference>
<dbReference type="SMART" id="SM00110">
    <property type="entry name" value="C1Q"/>
    <property type="match status" value="1"/>
</dbReference>
<dbReference type="Proteomes" id="UP000823561">
    <property type="component" value="Chromosome 24"/>
</dbReference>